<proteinExistence type="predicted"/>
<evidence type="ECO:0000313" key="2">
    <source>
        <dbReference type="EMBL" id="KAF2184552.1"/>
    </source>
</evidence>
<feature type="compositionally biased region" description="Polar residues" evidence="1">
    <location>
        <begin position="38"/>
        <end position="54"/>
    </location>
</feature>
<reference evidence="2" key="1">
    <citation type="journal article" date="2020" name="Stud. Mycol.">
        <title>101 Dothideomycetes genomes: a test case for predicting lifestyles and emergence of pathogens.</title>
        <authorList>
            <person name="Haridas S."/>
            <person name="Albert R."/>
            <person name="Binder M."/>
            <person name="Bloem J."/>
            <person name="Labutti K."/>
            <person name="Salamov A."/>
            <person name="Andreopoulos B."/>
            <person name="Baker S."/>
            <person name="Barry K."/>
            <person name="Bills G."/>
            <person name="Bluhm B."/>
            <person name="Cannon C."/>
            <person name="Castanera R."/>
            <person name="Culley D."/>
            <person name="Daum C."/>
            <person name="Ezra D."/>
            <person name="Gonzalez J."/>
            <person name="Henrissat B."/>
            <person name="Kuo A."/>
            <person name="Liang C."/>
            <person name="Lipzen A."/>
            <person name="Lutzoni F."/>
            <person name="Magnuson J."/>
            <person name="Mondo S."/>
            <person name="Nolan M."/>
            <person name="Ohm R."/>
            <person name="Pangilinan J."/>
            <person name="Park H.-J."/>
            <person name="Ramirez L."/>
            <person name="Alfaro M."/>
            <person name="Sun H."/>
            <person name="Tritt A."/>
            <person name="Yoshinaga Y."/>
            <person name="Zwiers L.-H."/>
            <person name="Turgeon B."/>
            <person name="Goodwin S."/>
            <person name="Spatafora J."/>
            <person name="Crous P."/>
            <person name="Grigoriev I."/>
        </authorList>
    </citation>
    <scope>NUCLEOTIDE SEQUENCE</scope>
    <source>
        <strain evidence="2">CBS 207.26</strain>
    </source>
</reference>
<feature type="compositionally biased region" description="Polar residues" evidence="1">
    <location>
        <begin position="67"/>
        <end position="119"/>
    </location>
</feature>
<accession>A0A6A6E1H1</accession>
<keyword evidence="3" id="KW-1185">Reference proteome</keyword>
<dbReference type="EMBL" id="ML994637">
    <property type="protein sequence ID" value="KAF2184552.1"/>
    <property type="molecule type" value="Genomic_DNA"/>
</dbReference>
<dbReference type="Proteomes" id="UP000800200">
    <property type="component" value="Unassembled WGS sequence"/>
</dbReference>
<sequence>MPSFGYRHKKEIVSPLRLFGIGSSSERERPHFRLSTLWSSKARSSGSVNGSIEPQPQGPANEAAEEQCQNSSNEDTVQSAQNQSNGGISRQFQVPNYEGSTQQPQSLANGPIEEQSQNPVMEVIFGSMKFS</sequence>
<gene>
    <name evidence="2" type="ORF">K469DRAFT_176129</name>
</gene>
<organism evidence="2 3">
    <name type="scientific">Zopfia rhizophila CBS 207.26</name>
    <dbReference type="NCBI Taxonomy" id="1314779"/>
    <lineage>
        <taxon>Eukaryota</taxon>
        <taxon>Fungi</taxon>
        <taxon>Dikarya</taxon>
        <taxon>Ascomycota</taxon>
        <taxon>Pezizomycotina</taxon>
        <taxon>Dothideomycetes</taxon>
        <taxon>Dothideomycetes incertae sedis</taxon>
        <taxon>Zopfiaceae</taxon>
        <taxon>Zopfia</taxon>
    </lineage>
</organism>
<evidence type="ECO:0000256" key="1">
    <source>
        <dbReference type="SAM" id="MobiDB-lite"/>
    </source>
</evidence>
<protein>
    <submittedName>
        <fullName evidence="2">Uncharacterized protein</fullName>
    </submittedName>
</protein>
<feature type="region of interest" description="Disordered" evidence="1">
    <location>
        <begin position="38"/>
        <end position="119"/>
    </location>
</feature>
<name>A0A6A6E1H1_9PEZI</name>
<dbReference type="AlphaFoldDB" id="A0A6A6E1H1"/>
<evidence type="ECO:0000313" key="3">
    <source>
        <dbReference type="Proteomes" id="UP000800200"/>
    </source>
</evidence>